<proteinExistence type="predicted"/>
<sequence length="60" mass="6485">MQKTTTTALEACTTSFWKLQAALRHGRIEPSFARTKLSLIIAQVPSLRQAAIKALAGLSS</sequence>
<organism evidence="1">
    <name type="scientific">uncultured Caudovirales phage</name>
    <dbReference type="NCBI Taxonomy" id="2100421"/>
    <lineage>
        <taxon>Viruses</taxon>
        <taxon>Duplodnaviria</taxon>
        <taxon>Heunggongvirae</taxon>
        <taxon>Uroviricota</taxon>
        <taxon>Caudoviricetes</taxon>
        <taxon>Peduoviridae</taxon>
        <taxon>Maltschvirus</taxon>
        <taxon>Maltschvirus maltsch</taxon>
    </lineage>
</organism>
<reference evidence="1" key="1">
    <citation type="submission" date="2020-05" db="EMBL/GenBank/DDBJ databases">
        <authorList>
            <person name="Chiriac C."/>
            <person name="Salcher M."/>
            <person name="Ghai R."/>
            <person name="Kavagutti S V."/>
        </authorList>
    </citation>
    <scope>NUCLEOTIDE SEQUENCE</scope>
</reference>
<protein>
    <submittedName>
        <fullName evidence="1">Uncharacterized protein</fullName>
    </submittedName>
</protein>
<gene>
    <name evidence="1" type="ORF">UFOVP1339_28</name>
</gene>
<evidence type="ECO:0000313" key="1">
    <source>
        <dbReference type="EMBL" id="CAB4200123.1"/>
    </source>
</evidence>
<dbReference type="EMBL" id="LR797300">
    <property type="protein sequence ID" value="CAB4200123.1"/>
    <property type="molecule type" value="Genomic_DNA"/>
</dbReference>
<name>A0A6J5RSH9_9CAUD</name>
<accession>A0A6J5RSH9</accession>